<dbReference type="PANTHER" id="PTHR45640">
    <property type="entry name" value="HEAT SHOCK PROTEIN HSP-12.2-RELATED"/>
    <property type="match status" value="1"/>
</dbReference>
<sequence length="2308" mass="248301">MSSVQKQTTTRTVKQQSSETSGVTQTSTTTSRQTNRVQITQRGLFFDDACFEDTRNDFRNAISDVVSRFGDKSSNIDELTQYRSLRSREIRDENQAITSSQDDSKYKIVVDVQDFVNGGEINVKVVEEREVVVEGRVQKVEGNRTSSKSFQRSFFLPEDVDVDTLASVMSADGVLTITAIRRTVTQQLTQVPVSIQRVENRQVTTTTSTTGVQEVPVPVQPVQDTNQTVSVQKKMNIQTANTDEISTYRNLRQRELREETQAATVNEDQTTHKVVVDVQDFINGGEVNVKVVNEREIVIEGHVEKKEGNTTSTKRFRKRYVLPEDIEVEKVTSVMSSDGVLTITTPKKPSALPLSEVPVSIQKIENKKTTTTTTTTGVQETPAPVQPAQPIQPSQDTDQTVSVQKKMNIQTANTDEISTYRNLRQRELREETQAATVNEDQTTHKVVVDVQDFINGGEVNVKVVNEREIVIEGHVEKKEGNTTSTKRFRKRYVLPEDIEVEKVTSVMSSDGVLTIKTPKKHLSHFRSRPLIAKQRGRERSVFRRPGDRCRQADHQTHTRPHHEVLQKMNIQTANTDEISTYRNLRQRELREETQAATVNEDQTTHKVVVDVQDFINGGEVNVKVVNEREIVIEGHVEKKEGNTTSTKRFRKRYVLPEDIEVEKVTSVMSSDGVLTIKTPKKPSSQPLPEVPVSIQKIENKKTTTTTTTTGVQEIPAPVQPAQPAQPIQPSQDTDQTVSVQKKMNIQTANTDEISTYRNLRQRELREETQAATVNEDQTTHKIVVDVQDFVNGGEVIVKIVNEREVIIEGHVEKMEGNKTSIKRFRKRYVLPENIEVEKVTSVMSSDGVLTITTPKKPSSQPLTQVTPVSIQKIENKKQETITQETKTTTDSSVTDVPSRLLTIIKKGNFFSDTFFEDCRQNFQTAVIQILKKLNIETSTVDVMTTYRTVRQRELREETQAITEKESEQVRKFVVDVQDFANGGEVTVKVVQEREVVVEGRVDRQEGGVTSTKRCKKTFILSENIQVNSVTAVMSADGILTITAPKKVTQQQQVTVEKTTDTKKEVTKEAVVQKPGEDRVLPVNKKGSFLSDPYFQDSRQDFQSSVTEVVMKSTEKDSKEDHMTIYRRLRQKTIKLENQAVSVKEDAQFQKIVLDVLDFMNGEVKVMITSENILVVEGRGTRQEGVKTSSHSFLRRFIVPDNFQGPGKRRRAKIPCDMNVSAAMRVSPRQLCEDALTPGYYGLAVYKQPDSLLHVGSPRWHFAIPCPPPTPPGSPVAPPGSPCRPPWLPLSPSWLRPVALLAHPAALWPPSVQPLSGSSPSSAALPAASWLLPPSAALLAPPPLCRALLVPPSPPPTAFLAPPPPTAFLAPPAAPPGPLSSVVTFLASPPAALLATPAPVRPPGSPCPPSWLPLSPLTGSPCRPPASPVALLASPAALLAPSPASSSPSLCCRPPWLLPPAASLASSPLCPPGSSPLPPSWLLPPLCRPPGSSPPNRLPGSPPYRLPGSPPCRPPGSPCRPPGSLVTFLAPPCRPPGYPRPCRLLAPPAALLAPPVALLAPPAALLGLWSPSWLPPAALLTPPAPPPSGSPRPCLLAPRRPSGSSPPAPWLPPCRPSWLPCRPPAPPVALLAPLSPSWLPLSPSWLPLPPSWLPLPPPALAPSWLPPAALPGSPCRLWLPCRPPGSPCRPPGPLPPSCLCSPSWLPLPPSWLPLSPSWPPCPPSWLPPAAILAPPRLLGLCHLSWLPPCRPPGSPPAALLAPLSALLAPLSPSLAPPCRPPGPPVALLAPPAALLVSRSSGSPCPPPGSPPAPAAPPPAALLAPPAALLAPPPLPPSWLPPCRPPGSPPLLPPSWLLPPPCCRPPGSPLRPPAPPLSPSWLPPCHPPGSPVALLAPPLPPSWLPHAALLAPPPPRPPSWLPCRPSGPPPCRSPGSPPAALLAPPPLCPLLAPPPPLPPSWLPPSLPLPPPPPVALLAPPLPPSGSPPPRPPSWLPLPPSWPPAALWLSPPAALLAPPVRPPGSPCPALLAPPLPPSWLPPCRPPGSPPARPPGSPPAALLAPPCALLAPPPPSWLPPLPPSWLPPAALLLPLPTSWFPPLPPSWLLPCRPPAPPPAPSWPPPAASWLPPAALLPCRPPGSPLPPSLAPCRPPGSPRPPAPPLPPPAPPLPPSCPPPPPSASPPPFLAPPPAPPLPPSGSPPCRPLPPPPAALLAPPLPPSLLPPPLPPPAPPPPAALLAPPAASCLPCRPPAPPPLPPSWLPPCRPPWLPPPLPPSCPPPPRPCPPLLPSCPPPAALLAPPLPREPSVR</sequence>
<dbReference type="OrthoDB" id="1431247at2759"/>
<comment type="similarity">
    <text evidence="1 2">Belongs to the small heat shock protein (HSP20) family.</text>
</comment>
<evidence type="ECO:0000256" key="3">
    <source>
        <dbReference type="SAM" id="MobiDB-lite"/>
    </source>
</evidence>
<dbReference type="GO" id="GO:0009408">
    <property type="term" value="P:response to heat"/>
    <property type="evidence" value="ECO:0007669"/>
    <property type="project" value="TreeGrafter"/>
</dbReference>
<dbReference type="EMBL" id="QCYY01003730">
    <property type="protein sequence ID" value="ROT62303.1"/>
    <property type="molecule type" value="Genomic_DNA"/>
</dbReference>
<evidence type="ECO:0000313" key="5">
    <source>
        <dbReference type="EMBL" id="ROT62303.1"/>
    </source>
</evidence>
<accession>A0A3R7NMZ6</accession>
<name>A0A3R7NMZ6_PENVA</name>
<keyword evidence="6" id="KW-1185">Reference proteome</keyword>
<feature type="region of interest" description="Disordered" evidence="3">
    <location>
        <begin position="369"/>
        <end position="397"/>
    </location>
</feature>
<dbReference type="GO" id="GO:0005737">
    <property type="term" value="C:cytoplasm"/>
    <property type="evidence" value="ECO:0007669"/>
    <property type="project" value="TreeGrafter"/>
</dbReference>
<dbReference type="InterPro" id="IPR001436">
    <property type="entry name" value="Alpha-crystallin/sHSP_animal"/>
</dbReference>
<feature type="compositionally biased region" description="Low complexity" evidence="3">
    <location>
        <begin position="369"/>
        <end position="395"/>
    </location>
</feature>
<dbReference type="Gene3D" id="2.60.40.790">
    <property type="match status" value="7"/>
</dbReference>
<feature type="compositionally biased region" description="Pro residues" evidence="3">
    <location>
        <begin position="2136"/>
        <end position="2234"/>
    </location>
</feature>
<proteinExistence type="inferred from homology"/>
<feature type="region of interest" description="Disordered" evidence="3">
    <location>
        <begin position="1491"/>
        <end position="1515"/>
    </location>
</feature>
<dbReference type="InterPro" id="IPR002068">
    <property type="entry name" value="A-crystallin/Hsp20_dom"/>
</dbReference>
<gene>
    <name evidence="5" type="ORF">C7M84_019848</name>
</gene>
<evidence type="ECO:0000313" key="6">
    <source>
        <dbReference type="Proteomes" id="UP000283509"/>
    </source>
</evidence>
<feature type="compositionally biased region" description="Pro residues" evidence="3">
    <location>
        <begin position="1802"/>
        <end position="1817"/>
    </location>
</feature>
<feature type="compositionally biased region" description="Low complexity" evidence="3">
    <location>
        <begin position="1590"/>
        <end position="1602"/>
    </location>
</feature>
<feature type="compositionally biased region" description="Pro residues" evidence="3">
    <location>
        <begin position="2039"/>
        <end position="2054"/>
    </location>
</feature>
<evidence type="ECO:0000256" key="1">
    <source>
        <dbReference type="PROSITE-ProRule" id="PRU00285"/>
    </source>
</evidence>
<feature type="region of interest" description="Disordered" evidence="3">
    <location>
        <begin position="2136"/>
        <end position="2235"/>
    </location>
</feature>
<dbReference type="STRING" id="6689.A0A3R7NMZ6"/>
<dbReference type="InterPro" id="IPR008978">
    <property type="entry name" value="HSP20-like_chaperone"/>
</dbReference>
<feature type="domain" description="SHSP" evidence="4">
    <location>
        <begin position="762"/>
        <end position="871"/>
    </location>
</feature>
<feature type="domain" description="SHSP" evidence="4">
    <location>
        <begin position="952"/>
        <end position="1058"/>
    </location>
</feature>
<dbReference type="Pfam" id="PF00011">
    <property type="entry name" value="HSP20"/>
    <property type="match status" value="6"/>
</dbReference>
<dbReference type="Proteomes" id="UP000283509">
    <property type="component" value="Unassembled WGS sequence"/>
</dbReference>
<dbReference type="PROSITE" id="PS01031">
    <property type="entry name" value="SHSP"/>
    <property type="match status" value="6"/>
</dbReference>
<evidence type="ECO:0000259" key="4">
    <source>
        <dbReference type="PROSITE" id="PS01031"/>
    </source>
</evidence>
<reference evidence="5 6" key="2">
    <citation type="submission" date="2019-01" db="EMBL/GenBank/DDBJ databases">
        <title>The decoding of complex shrimp genome reveals the adaptation for benthos swimmer, frequently molting mechanism and breeding impact on genome.</title>
        <authorList>
            <person name="Sun Y."/>
            <person name="Gao Y."/>
            <person name="Yu Y."/>
        </authorList>
    </citation>
    <scope>NUCLEOTIDE SEQUENCE [LARGE SCALE GENOMIC DNA]</scope>
    <source>
        <tissue evidence="5">Muscle</tissue>
    </source>
</reference>
<feature type="domain" description="SHSP" evidence="4">
    <location>
        <begin position="426"/>
        <end position="534"/>
    </location>
</feature>
<feature type="domain" description="SHSP" evidence="4">
    <location>
        <begin position="254"/>
        <end position="362"/>
    </location>
</feature>
<comment type="caution">
    <text evidence="5">The sequence shown here is derived from an EMBL/GenBank/DDBJ whole genome shotgun (WGS) entry which is preliminary data.</text>
</comment>
<feature type="domain" description="SHSP" evidence="4">
    <location>
        <begin position="587"/>
        <end position="695"/>
    </location>
</feature>
<feature type="region of interest" description="Disordered" evidence="3">
    <location>
        <begin position="1"/>
        <end position="34"/>
    </location>
</feature>
<feature type="region of interest" description="Disordered" evidence="3">
    <location>
        <begin position="2039"/>
        <end position="2061"/>
    </location>
</feature>
<evidence type="ECO:0000256" key="2">
    <source>
        <dbReference type="RuleBase" id="RU003616"/>
    </source>
</evidence>
<dbReference type="GO" id="GO:0042026">
    <property type="term" value="P:protein refolding"/>
    <property type="evidence" value="ECO:0007669"/>
    <property type="project" value="TreeGrafter"/>
</dbReference>
<feature type="region of interest" description="Disordered" evidence="3">
    <location>
        <begin position="1583"/>
        <end position="1606"/>
    </location>
</feature>
<dbReference type="PANTHER" id="PTHR45640:SF26">
    <property type="entry name" value="RE23625P"/>
    <property type="match status" value="1"/>
</dbReference>
<reference evidence="5 6" key="1">
    <citation type="submission" date="2018-04" db="EMBL/GenBank/DDBJ databases">
        <authorList>
            <person name="Zhang X."/>
            <person name="Yuan J."/>
            <person name="Li F."/>
            <person name="Xiang J."/>
        </authorList>
    </citation>
    <scope>NUCLEOTIDE SEQUENCE [LARGE SCALE GENOMIC DNA]</scope>
    <source>
        <tissue evidence="5">Muscle</tissue>
    </source>
</reference>
<protein>
    <recommendedName>
        <fullName evidence="4">SHSP domain-containing protein</fullName>
    </recommendedName>
</protein>
<dbReference type="SUPFAM" id="SSF49764">
    <property type="entry name" value="HSP20-like chaperones"/>
    <property type="match status" value="6"/>
</dbReference>
<dbReference type="GO" id="GO:0051082">
    <property type="term" value="F:unfolded protein binding"/>
    <property type="evidence" value="ECO:0007669"/>
    <property type="project" value="TreeGrafter"/>
</dbReference>
<feature type="region of interest" description="Disordered" evidence="3">
    <location>
        <begin position="1916"/>
        <end position="1936"/>
    </location>
</feature>
<feature type="region of interest" description="Disordered" evidence="3">
    <location>
        <begin position="1797"/>
        <end position="1817"/>
    </location>
</feature>
<organism evidence="5 6">
    <name type="scientific">Penaeus vannamei</name>
    <name type="common">Whiteleg shrimp</name>
    <name type="synonym">Litopenaeus vannamei</name>
    <dbReference type="NCBI Taxonomy" id="6689"/>
    <lineage>
        <taxon>Eukaryota</taxon>
        <taxon>Metazoa</taxon>
        <taxon>Ecdysozoa</taxon>
        <taxon>Arthropoda</taxon>
        <taxon>Crustacea</taxon>
        <taxon>Multicrustacea</taxon>
        <taxon>Malacostraca</taxon>
        <taxon>Eumalacostraca</taxon>
        <taxon>Eucarida</taxon>
        <taxon>Decapoda</taxon>
        <taxon>Dendrobranchiata</taxon>
        <taxon>Penaeoidea</taxon>
        <taxon>Penaeidae</taxon>
        <taxon>Penaeus</taxon>
    </lineage>
</organism>
<dbReference type="CDD" id="cd06526">
    <property type="entry name" value="metazoan_ACD"/>
    <property type="match status" value="5"/>
</dbReference>
<feature type="region of interest" description="Disordered" evidence="3">
    <location>
        <begin position="1970"/>
        <end position="1993"/>
    </location>
</feature>
<dbReference type="GO" id="GO:0005634">
    <property type="term" value="C:nucleus"/>
    <property type="evidence" value="ECO:0007669"/>
    <property type="project" value="TreeGrafter"/>
</dbReference>
<feature type="domain" description="SHSP" evidence="4">
    <location>
        <begin position="88"/>
        <end position="196"/>
    </location>
</feature>